<name>A0A402BJ54_9CHLR</name>
<organism evidence="2 3">
    <name type="scientific">Dictyobacter alpinus</name>
    <dbReference type="NCBI Taxonomy" id="2014873"/>
    <lineage>
        <taxon>Bacteria</taxon>
        <taxon>Bacillati</taxon>
        <taxon>Chloroflexota</taxon>
        <taxon>Ktedonobacteria</taxon>
        <taxon>Ktedonobacterales</taxon>
        <taxon>Dictyobacteraceae</taxon>
        <taxon>Dictyobacter</taxon>
    </lineage>
</organism>
<dbReference type="SUPFAM" id="SSF51182">
    <property type="entry name" value="RmlC-like cupins"/>
    <property type="match status" value="1"/>
</dbReference>
<accession>A0A402BJ54</accession>
<gene>
    <name evidence="2" type="ORF">KDA_68530</name>
</gene>
<evidence type="ECO:0000313" key="2">
    <source>
        <dbReference type="EMBL" id="GCE31369.1"/>
    </source>
</evidence>
<keyword evidence="3" id="KW-1185">Reference proteome</keyword>
<protein>
    <recommendedName>
        <fullName evidence="1">Cupin type-2 domain-containing protein</fullName>
    </recommendedName>
</protein>
<dbReference type="InterPro" id="IPR011051">
    <property type="entry name" value="RmlC_Cupin_sf"/>
</dbReference>
<proteinExistence type="predicted"/>
<dbReference type="AlphaFoldDB" id="A0A402BJ54"/>
<dbReference type="PANTHER" id="PTHR36440:SF1">
    <property type="entry name" value="PUTATIVE (AFU_ORTHOLOGUE AFUA_8G07350)-RELATED"/>
    <property type="match status" value="1"/>
</dbReference>
<dbReference type="EMBL" id="BIFT01000002">
    <property type="protein sequence ID" value="GCE31369.1"/>
    <property type="molecule type" value="Genomic_DNA"/>
</dbReference>
<dbReference type="OrthoDB" id="9794183at2"/>
<dbReference type="PANTHER" id="PTHR36440">
    <property type="entry name" value="PUTATIVE (AFU_ORTHOLOGUE AFUA_8G07350)-RELATED"/>
    <property type="match status" value="1"/>
</dbReference>
<feature type="domain" description="Cupin type-2" evidence="1">
    <location>
        <begin position="38"/>
        <end position="107"/>
    </location>
</feature>
<dbReference type="InterPro" id="IPR053146">
    <property type="entry name" value="QDO-like"/>
</dbReference>
<dbReference type="Gene3D" id="2.60.120.10">
    <property type="entry name" value="Jelly Rolls"/>
    <property type="match status" value="1"/>
</dbReference>
<comment type="caution">
    <text evidence="2">The sequence shown here is derived from an EMBL/GenBank/DDBJ whole genome shotgun (WGS) entry which is preliminary data.</text>
</comment>
<dbReference type="InterPro" id="IPR013096">
    <property type="entry name" value="Cupin_2"/>
</dbReference>
<dbReference type="Proteomes" id="UP000287171">
    <property type="component" value="Unassembled WGS sequence"/>
</dbReference>
<evidence type="ECO:0000259" key="1">
    <source>
        <dbReference type="Pfam" id="PF07883"/>
    </source>
</evidence>
<reference evidence="3" key="1">
    <citation type="submission" date="2018-12" db="EMBL/GenBank/DDBJ databases">
        <title>Tengunoibacter tsumagoiensis gen. nov., sp. nov., Dictyobacter kobayashii sp. nov., D. alpinus sp. nov., and D. joshuensis sp. nov. and description of Dictyobacteraceae fam. nov. within the order Ktedonobacterales isolated from Tengu-no-mugimeshi.</title>
        <authorList>
            <person name="Wang C.M."/>
            <person name="Zheng Y."/>
            <person name="Sakai Y."/>
            <person name="Toyoda A."/>
            <person name="Minakuchi Y."/>
            <person name="Abe K."/>
            <person name="Yokota A."/>
            <person name="Yabe S."/>
        </authorList>
    </citation>
    <scope>NUCLEOTIDE SEQUENCE [LARGE SCALE GENOMIC DNA]</scope>
    <source>
        <strain evidence="3">Uno16</strain>
    </source>
</reference>
<evidence type="ECO:0000313" key="3">
    <source>
        <dbReference type="Proteomes" id="UP000287171"/>
    </source>
</evidence>
<dbReference type="InterPro" id="IPR014710">
    <property type="entry name" value="RmlC-like_jellyroll"/>
</dbReference>
<dbReference type="Pfam" id="PF07883">
    <property type="entry name" value="Cupin_2"/>
    <property type="match status" value="1"/>
</dbReference>
<sequence>MSVIVVKPEDGRTLSIGPIKMVVQEDGTQTRGTLGIAEFEVPPHTSGPPLHIHHTHEEGFYILEGVLEFLTGEQIVQAGQGTLVMVPIGTAHTFRNATEKRARFLNTFTPPLYVHYLEEVSQLLQTGGTLDSQQAATLMARYDTEVVS</sequence>
<dbReference type="RefSeq" id="WP_126631345.1">
    <property type="nucleotide sequence ID" value="NZ_BIFT01000002.1"/>
</dbReference>